<protein>
    <submittedName>
        <fullName evidence="2">Uncharacterized protein</fullName>
    </submittedName>
</protein>
<feature type="region of interest" description="Disordered" evidence="1">
    <location>
        <begin position="60"/>
        <end position="86"/>
    </location>
</feature>
<sequence length="103" mass="11128">MELAERVVDPGQDPRAGLGQDQPLLGPLEQRNAQRILEQADLLADGRGRHMQLAGGLNQAAMAGGSPKGTQGVERRKSSGSRCHQEPPEILKNLLFVYQLSSD</sequence>
<name>A0A5J6MZK3_9PROT</name>
<feature type="region of interest" description="Disordered" evidence="1">
    <location>
        <begin position="1"/>
        <end position="25"/>
    </location>
</feature>
<dbReference type="KEGG" id="hadh:FRZ61_25190"/>
<evidence type="ECO:0000313" key="2">
    <source>
        <dbReference type="EMBL" id="QEX22587.1"/>
    </source>
</evidence>
<organism evidence="2 3">
    <name type="scientific">Hypericibacter adhaerens</name>
    <dbReference type="NCBI Taxonomy" id="2602016"/>
    <lineage>
        <taxon>Bacteria</taxon>
        <taxon>Pseudomonadati</taxon>
        <taxon>Pseudomonadota</taxon>
        <taxon>Alphaproteobacteria</taxon>
        <taxon>Rhodospirillales</taxon>
        <taxon>Dongiaceae</taxon>
        <taxon>Hypericibacter</taxon>
    </lineage>
</organism>
<gene>
    <name evidence="2" type="ORF">FRZ61_25190</name>
</gene>
<reference evidence="2 3" key="1">
    <citation type="submission" date="2019-08" db="EMBL/GenBank/DDBJ databases">
        <title>Hyperibacter terrae gen. nov., sp. nov. and Hyperibacter viscosus sp. nov., two new members in the family Rhodospirillaceae isolated from the rhizosphere of Hypericum perforatum.</title>
        <authorList>
            <person name="Noviana Z."/>
        </authorList>
    </citation>
    <scope>NUCLEOTIDE SEQUENCE [LARGE SCALE GENOMIC DNA]</scope>
    <source>
        <strain evidence="2 3">R5959</strain>
    </source>
</reference>
<dbReference type="AlphaFoldDB" id="A0A5J6MZK3"/>
<dbReference type="EMBL" id="CP042582">
    <property type="protein sequence ID" value="QEX22587.1"/>
    <property type="molecule type" value="Genomic_DNA"/>
</dbReference>
<evidence type="ECO:0000256" key="1">
    <source>
        <dbReference type="SAM" id="MobiDB-lite"/>
    </source>
</evidence>
<evidence type="ECO:0000313" key="3">
    <source>
        <dbReference type="Proteomes" id="UP000325797"/>
    </source>
</evidence>
<proteinExistence type="predicted"/>
<dbReference type="Proteomes" id="UP000325797">
    <property type="component" value="Chromosome"/>
</dbReference>
<keyword evidence="3" id="KW-1185">Reference proteome</keyword>
<feature type="compositionally biased region" description="Basic and acidic residues" evidence="1">
    <location>
        <begin position="73"/>
        <end position="86"/>
    </location>
</feature>
<accession>A0A5J6MZK3</accession>